<dbReference type="EMBL" id="LDQA01000001">
    <property type="protein sequence ID" value="KTR08413.1"/>
    <property type="molecule type" value="Genomic_DNA"/>
</dbReference>
<accession>A0A147DB79</accession>
<dbReference type="Proteomes" id="UP000078529">
    <property type="component" value="Unassembled WGS sequence"/>
</dbReference>
<protein>
    <submittedName>
        <fullName evidence="1">Uncharacterized protein</fullName>
    </submittedName>
</protein>
<sequence>MAVDLRTDLHLTTLTGLERIDDLLEPLGRQILVCIFENHHHGRIDARAKALHLFPRKRTARVRVERLRVNMLTTNSFQIFRAAQHTGRRSTDLNMRARADGLQLKLGVEGGDFQYADHRHAQAISDMLDRRLGHPAFLILSAHQQRDDR</sequence>
<organism evidence="1 2">
    <name type="scientific">Aureimonas ureilytica</name>
    <dbReference type="NCBI Taxonomy" id="401562"/>
    <lineage>
        <taxon>Bacteria</taxon>
        <taxon>Pseudomonadati</taxon>
        <taxon>Pseudomonadota</taxon>
        <taxon>Alphaproteobacteria</taxon>
        <taxon>Hyphomicrobiales</taxon>
        <taxon>Aurantimonadaceae</taxon>
        <taxon>Aureimonas</taxon>
    </lineage>
</organism>
<evidence type="ECO:0000313" key="1">
    <source>
        <dbReference type="EMBL" id="KTR08413.1"/>
    </source>
</evidence>
<comment type="caution">
    <text evidence="1">The sequence shown here is derived from an EMBL/GenBank/DDBJ whole genome shotgun (WGS) entry which is preliminary data.</text>
</comment>
<reference evidence="1 2" key="1">
    <citation type="journal article" date="2016" name="Front. Microbiol.">
        <title>Genomic Resource of Rice Seed Associated Bacteria.</title>
        <authorList>
            <person name="Midha S."/>
            <person name="Bansal K."/>
            <person name="Sharma S."/>
            <person name="Kumar N."/>
            <person name="Patil P.P."/>
            <person name="Chaudhry V."/>
            <person name="Patil P.B."/>
        </authorList>
    </citation>
    <scope>NUCLEOTIDE SEQUENCE [LARGE SCALE GENOMIC DNA]</scope>
    <source>
        <strain evidence="1 2">NS365</strain>
    </source>
</reference>
<gene>
    <name evidence="1" type="ORF">NS365_00225</name>
</gene>
<proteinExistence type="predicted"/>
<name>A0A147DB79_9HYPH</name>
<keyword evidence="2" id="KW-1185">Reference proteome</keyword>
<dbReference type="AlphaFoldDB" id="A0A147DB79"/>
<evidence type="ECO:0000313" key="2">
    <source>
        <dbReference type="Proteomes" id="UP000078529"/>
    </source>
</evidence>